<gene>
    <name evidence="1" type="ORF">BINO364_LOCUS5695</name>
</gene>
<keyword evidence="2" id="KW-1185">Reference proteome</keyword>
<feature type="non-terminal residue" evidence="1">
    <location>
        <position position="89"/>
    </location>
</feature>
<accession>A0A8J9UFJ7</accession>
<organism evidence="1 2">
    <name type="scientific">Brenthis ino</name>
    <name type="common">lesser marbled fritillary</name>
    <dbReference type="NCBI Taxonomy" id="405034"/>
    <lineage>
        <taxon>Eukaryota</taxon>
        <taxon>Metazoa</taxon>
        <taxon>Ecdysozoa</taxon>
        <taxon>Arthropoda</taxon>
        <taxon>Hexapoda</taxon>
        <taxon>Insecta</taxon>
        <taxon>Pterygota</taxon>
        <taxon>Neoptera</taxon>
        <taxon>Endopterygota</taxon>
        <taxon>Lepidoptera</taxon>
        <taxon>Glossata</taxon>
        <taxon>Ditrysia</taxon>
        <taxon>Papilionoidea</taxon>
        <taxon>Nymphalidae</taxon>
        <taxon>Heliconiinae</taxon>
        <taxon>Argynnini</taxon>
        <taxon>Brenthis</taxon>
    </lineage>
</organism>
<dbReference type="Proteomes" id="UP000838878">
    <property type="component" value="Chromosome 13"/>
</dbReference>
<name>A0A8J9UFJ7_9NEOP</name>
<evidence type="ECO:0000313" key="2">
    <source>
        <dbReference type="Proteomes" id="UP000838878"/>
    </source>
</evidence>
<dbReference type="EMBL" id="OV170233">
    <property type="protein sequence ID" value="CAH0719343.1"/>
    <property type="molecule type" value="Genomic_DNA"/>
</dbReference>
<dbReference type="AlphaFoldDB" id="A0A8J9UFJ7"/>
<protein>
    <submittedName>
        <fullName evidence="1">Uncharacterized protein</fullName>
    </submittedName>
</protein>
<sequence>MNRIQRLKAKVLVNSHNAQVPDRYVRRASDQNTLTALRGYVSEAAHGTAQRRGAYSLRSTSSARCGKVDSVIQELNNEGQVQLDCEVFL</sequence>
<proteinExistence type="predicted"/>
<evidence type="ECO:0000313" key="1">
    <source>
        <dbReference type="EMBL" id="CAH0719343.1"/>
    </source>
</evidence>
<reference evidence="1" key="1">
    <citation type="submission" date="2021-12" db="EMBL/GenBank/DDBJ databases">
        <authorList>
            <person name="Martin H S."/>
        </authorList>
    </citation>
    <scope>NUCLEOTIDE SEQUENCE</scope>
</reference>